<dbReference type="GO" id="GO:0035556">
    <property type="term" value="P:intracellular signal transduction"/>
    <property type="evidence" value="ECO:0007669"/>
    <property type="project" value="TreeGrafter"/>
</dbReference>
<evidence type="ECO:0000313" key="7">
    <source>
        <dbReference type="EMBL" id="KAK6588830.1"/>
    </source>
</evidence>
<dbReference type="PROSITE" id="PS50011">
    <property type="entry name" value="PROTEIN_KINASE_DOM"/>
    <property type="match status" value="1"/>
</dbReference>
<accession>A0AAV9XZ81</accession>
<keyword evidence="1" id="KW-0723">Serine/threonine-protein kinase</keyword>
<dbReference type="InterPro" id="IPR000719">
    <property type="entry name" value="Prot_kinase_dom"/>
</dbReference>
<gene>
    <name evidence="7" type="ORF">RS030_2294</name>
</gene>
<keyword evidence="4 7" id="KW-0418">Kinase</keyword>
<dbReference type="GO" id="GO:0004674">
    <property type="term" value="F:protein serine/threonine kinase activity"/>
    <property type="evidence" value="ECO:0007669"/>
    <property type="project" value="UniProtKB-KW"/>
</dbReference>
<dbReference type="Pfam" id="PF00069">
    <property type="entry name" value="Pkinase"/>
    <property type="match status" value="1"/>
</dbReference>
<evidence type="ECO:0000256" key="2">
    <source>
        <dbReference type="ARBA" id="ARBA00022679"/>
    </source>
</evidence>
<evidence type="ECO:0000256" key="5">
    <source>
        <dbReference type="ARBA" id="ARBA00022840"/>
    </source>
</evidence>
<dbReference type="AlphaFoldDB" id="A0AAV9XZ81"/>
<dbReference type="SMART" id="SM00220">
    <property type="entry name" value="S_TKc"/>
    <property type="match status" value="1"/>
</dbReference>
<evidence type="ECO:0000256" key="4">
    <source>
        <dbReference type="ARBA" id="ARBA00022777"/>
    </source>
</evidence>
<keyword evidence="8" id="KW-1185">Reference proteome</keyword>
<proteinExistence type="predicted"/>
<dbReference type="PANTHER" id="PTHR24346">
    <property type="entry name" value="MAP/MICROTUBULE AFFINITY-REGULATING KINASE"/>
    <property type="match status" value="1"/>
</dbReference>
<dbReference type="PANTHER" id="PTHR24346:SF82">
    <property type="entry name" value="KP78A-RELATED"/>
    <property type="match status" value="1"/>
</dbReference>
<keyword evidence="3" id="KW-0547">Nucleotide-binding</keyword>
<name>A0AAV9XZ81_9CRYT</name>
<keyword evidence="2" id="KW-0808">Transferase</keyword>
<evidence type="ECO:0000256" key="3">
    <source>
        <dbReference type="ARBA" id="ARBA00022741"/>
    </source>
</evidence>
<dbReference type="GO" id="GO:0005737">
    <property type="term" value="C:cytoplasm"/>
    <property type="evidence" value="ECO:0007669"/>
    <property type="project" value="TreeGrafter"/>
</dbReference>
<evidence type="ECO:0000259" key="6">
    <source>
        <dbReference type="PROSITE" id="PS50011"/>
    </source>
</evidence>
<evidence type="ECO:0000256" key="1">
    <source>
        <dbReference type="ARBA" id="ARBA00022527"/>
    </source>
</evidence>
<dbReference type="InterPro" id="IPR011009">
    <property type="entry name" value="Kinase-like_dom_sf"/>
</dbReference>
<organism evidence="7 8">
    <name type="scientific">Cryptosporidium xiaoi</name>
    <dbReference type="NCBI Taxonomy" id="659607"/>
    <lineage>
        <taxon>Eukaryota</taxon>
        <taxon>Sar</taxon>
        <taxon>Alveolata</taxon>
        <taxon>Apicomplexa</taxon>
        <taxon>Conoidasida</taxon>
        <taxon>Coccidia</taxon>
        <taxon>Eucoccidiorida</taxon>
        <taxon>Eimeriorina</taxon>
        <taxon>Cryptosporidiidae</taxon>
        <taxon>Cryptosporidium</taxon>
    </lineage>
</organism>
<dbReference type="SUPFAM" id="SSF56112">
    <property type="entry name" value="Protein kinase-like (PK-like)"/>
    <property type="match status" value="1"/>
</dbReference>
<dbReference type="Proteomes" id="UP001311799">
    <property type="component" value="Unassembled WGS sequence"/>
</dbReference>
<sequence>MACTLPFIKDSRVKKQDLLLLNYEILWDVDLGGSEFCRVKLGKCRKDGRYVAVKIITKTLSNNNEKEIMEYLKNKLLSNDDINDSKNANRSSFIEKSFADEILSSGYFPKVIDISEDIDFIYIVMELFVGGELYHLLIRMKSKLSEDILSYIFFQICDAVSILHSIGIAHGDIKAENIMFSKVNRLDSLKIIDFGSSNFIFNKLNVFSYDVKKSNLNNYLLYFDFWSCGKLLYLLLTGSYLDIDFDECLINDRIKDIINNSDELKKYSILVKDLLIKLLSYNVYKEGHLYMKKILEHPWFELANNLKIYNKYVYSHNELINILN</sequence>
<comment type="caution">
    <text evidence="7">The sequence shown here is derived from an EMBL/GenBank/DDBJ whole genome shotgun (WGS) entry which is preliminary data.</text>
</comment>
<dbReference type="GO" id="GO:0005524">
    <property type="term" value="F:ATP binding"/>
    <property type="evidence" value="ECO:0007669"/>
    <property type="project" value="UniProtKB-KW"/>
</dbReference>
<dbReference type="PROSITE" id="PS00108">
    <property type="entry name" value="PROTEIN_KINASE_ST"/>
    <property type="match status" value="1"/>
</dbReference>
<dbReference type="EMBL" id="JAWDEY010000022">
    <property type="protein sequence ID" value="KAK6588830.1"/>
    <property type="molecule type" value="Genomic_DNA"/>
</dbReference>
<dbReference type="InterPro" id="IPR008271">
    <property type="entry name" value="Ser/Thr_kinase_AS"/>
</dbReference>
<keyword evidence="5" id="KW-0067">ATP-binding</keyword>
<dbReference type="Gene3D" id="1.10.510.10">
    <property type="entry name" value="Transferase(Phosphotransferase) domain 1"/>
    <property type="match status" value="1"/>
</dbReference>
<feature type="domain" description="Protein kinase" evidence="6">
    <location>
        <begin position="25"/>
        <end position="300"/>
    </location>
</feature>
<protein>
    <submittedName>
        <fullName evidence="7">Maternal embryonic leucine zipper kinase</fullName>
    </submittedName>
</protein>
<dbReference type="Gene3D" id="3.30.200.20">
    <property type="entry name" value="Phosphorylase Kinase, domain 1"/>
    <property type="match status" value="1"/>
</dbReference>
<evidence type="ECO:0000313" key="8">
    <source>
        <dbReference type="Proteomes" id="UP001311799"/>
    </source>
</evidence>
<reference evidence="7 8" key="1">
    <citation type="submission" date="2023-10" db="EMBL/GenBank/DDBJ databases">
        <title>Comparative genomics analysis reveals potential genetic determinants of host preference in Cryptosporidium xiaoi.</title>
        <authorList>
            <person name="Xiao L."/>
            <person name="Li J."/>
        </authorList>
    </citation>
    <scope>NUCLEOTIDE SEQUENCE [LARGE SCALE GENOMIC DNA]</scope>
    <source>
        <strain evidence="7 8">52996</strain>
    </source>
</reference>